<evidence type="ECO:0000256" key="2">
    <source>
        <dbReference type="SAM" id="MobiDB-lite"/>
    </source>
</evidence>
<dbReference type="AlphaFoldDB" id="A0A8H5BAV7"/>
<evidence type="ECO:0000313" key="5">
    <source>
        <dbReference type="EMBL" id="KAF5319924.1"/>
    </source>
</evidence>
<feature type="compositionally biased region" description="Polar residues" evidence="2">
    <location>
        <begin position="135"/>
        <end position="153"/>
    </location>
</feature>
<dbReference type="GO" id="GO:0000398">
    <property type="term" value="P:mRNA splicing, via spliceosome"/>
    <property type="evidence" value="ECO:0007669"/>
    <property type="project" value="TreeGrafter"/>
</dbReference>
<dbReference type="GO" id="GO:0003729">
    <property type="term" value="F:mRNA binding"/>
    <property type="evidence" value="ECO:0007669"/>
    <property type="project" value="TreeGrafter"/>
</dbReference>
<dbReference type="CDD" id="cd21134">
    <property type="entry name" value="YTH"/>
    <property type="match status" value="1"/>
</dbReference>
<comment type="caution">
    <text evidence="5">The sequence shown here is derived from an EMBL/GenBank/DDBJ whole genome shotgun (WGS) entry which is preliminary data.</text>
</comment>
<feature type="region of interest" description="Disordered" evidence="2">
    <location>
        <begin position="1"/>
        <end position="120"/>
    </location>
</feature>
<dbReference type="SMART" id="SM00360">
    <property type="entry name" value="RRM"/>
    <property type="match status" value="1"/>
</dbReference>
<dbReference type="InterPro" id="IPR036047">
    <property type="entry name" value="F-box-like_dom_sf"/>
</dbReference>
<dbReference type="EMBL" id="JAACJK010000172">
    <property type="protein sequence ID" value="KAF5319924.1"/>
    <property type="molecule type" value="Genomic_DNA"/>
</dbReference>
<dbReference type="PROSITE" id="PS50882">
    <property type="entry name" value="YTH"/>
    <property type="match status" value="2"/>
</dbReference>
<protein>
    <recommendedName>
        <fullName evidence="7">YTH domain-containing protein</fullName>
    </recommendedName>
</protein>
<dbReference type="Proteomes" id="UP000541558">
    <property type="component" value="Unassembled WGS sequence"/>
</dbReference>
<dbReference type="InterPro" id="IPR012677">
    <property type="entry name" value="Nucleotide-bd_a/b_plait_sf"/>
</dbReference>
<evidence type="ECO:0000256" key="1">
    <source>
        <dbReference type="PROSITE-ProRule" id="PRU00176"/>
    </source>
</evidence>
<dbReference type="Pfam" id="PF25701">
    <property type="entry name" value="RRM_YTH1"/>
    <property type="match status" value="1"/>
</dbReference>
<dbReference type="InterPro" id="IPR045168">
    <property type="entry name" value="YTH_prot"/>
</dbReference>
<gene>
    <name evidence="5" type="ORF">D9611_011012</name>
</gene>
<dbReference type="GO" id="GO:1990247">
    <property type="term" value="F:N6-methyladenosine-containing RNA reader activity"/>
    <property type="evidence" value="ECO:0007669"/>
    <property type="project" value="TreeGrafter"/>
</dbReference>
<dbReference type="Gene3D" id="3.10.590.10">
    <property type="entry name" value="ph1033 like domains"/>
    <property type="match status" value="2"/>
</dbReference>
<feature type="region of interest" description="Disordered" evidence="2">
    <location>
        <begin position="595"/>
        <end position="666"/>
    </location>
</feature>
<dbReference type="SUPFAM" id="SSF54928">
    <property type="entry name" value="RNA-binding domain, RBD"/>
    <property type="match status" value="1"/>
</dbReference>
<dbReference type="InterPro" id="IPR000504">
    <property type="entry name" value="RRM_dom"/>
</dbReference>
<dbReference type="PROSITE" id="PS50102">
    <property type="entry name" value="RRM"/>
    <property type="match status" value="1"/>
</dbReference>
<dbReference type="OrthoDB" id="6103986at2759"/>
<keyword evidence="6" id="KW-1185">Reference proteome</keyword>
<organism evidence="5 6">
    <name type="scientific">Ephemerocybe angulata</name>
    <dbReference type="NCBI Taxonomy" id="980116"/>
    <lineage>
        <taxon>Eukaryota</taxon>
        <taxon>Fungi</taxon>
        <taxon>Dikarya</taxon>
        <taxon>Basidiomycota</taxon>
        <taxon>Agaricomycotina</taxon>
        <taxon>Agaricomycetes</taxon>
        <taxon>Agaricomycetidae</taxon>
        <taxon>Agaricales</taxon>
        <taxon>Agaricineae</taxon>
        <taxon>Psathyrellaceae</taxon>
        <taxon>Ephemerocybe</taxon>
    </lineage>
</organism>
<evidence type="ECO:0000259" key="3">
    <source>
        <dbReference type="PROSITE" id="PS50102"/>
    </source>
</evidence>
<feature type="region of interest" description="Disordered" evidence="2">
    <location>
        <begin position="247"/>
        <end position="346"/>
    </location>
</feature>
<feature type="domain" description="YTH" evidence="4">
    <location>
        <begin position="529"/>
        <end position="665"/>
    </location>
</feature>
<feature type="compositionally biased region" description="Low complexity" evidence="2">
    <location>
        <begin position="466"/>
        <end position="481"/>
    </location>
</feature>
<dbReference type="Pfam" id="PF04146">
    <property type="entry name" value="YTH"/>
    <property type="match status" value="1"/>
</dbReference>
<dbReference type="PANTHER" id="PTHR12357">
    <property type="entry name" value="YTH YT521-B HOMOLOGY DOMAIN-CONTAINING"/>
    <property type="match status" value="1"/>
</dbReference>
<evidence type="ECO:0000313" key="6">
    <source>
        <dbReference type="Proteomes" id="UP000541558"/>
    </source>
</evidence>
<name>A0A8H5BAV7_9AGAR</name>
<evidence type="ECO:0008006" key="7">
    <source>
        <dbReference type="Google" id="ProtNLM"/>
    </source>
</evidence>
<keyword evidence="1" id="KW-0694">RNA-binding</keyword>
<feature type="compositionally biased region" description="Polar residues" evidence="2">
    <location>
        <begin position="598"/>
        <end position="622"/>
    </location>
</feature>
<reference evidence="5 6" key="1">
    <citation type="journal article" date="2020" name="ISME J.">
        <title>Uncovering the hidden diversity of litter-decomposition mechanisms in mushroom-forming fungi.</title>
        <authorList>
            <person name="Floudas D."/>
            <person name="Bentzer J."/>
            <person name="Ahren D."/>
            <person name="Johansson T."/>
            <person name="Persson P."/>
            <person name="Tunlid A."/>
        </authorList>
    </citation>
    <scope>NUCLEOTIDE SEQUENCE [LARGE SCALE GENOMIC DNA]</scope>
    <source>
        <strain evidence="5 6">CBS 175.51</strain>
    </source>
</reference>
<feature type="region of interest" description="Disordered" evidence="2">
    <location>
        <begin position="135"/>
        <end position="173"/>
    </location>
</feature>
<feature type="compositionally biased region" description="Low complexity" evidence="2">
    <location>
        <begin position="311"/>
        <end position="324"/>
    </location>
</feature>
<dbReference type="InterPro" id="IPR035979">
    <property type="entry name" value="RBD_domain_sf"/>
</dbReference>
<feature type="domain" description="YTH" evidence="4">
    <location>
        <begin position="676"/>
        <end position="830"/>
    </location>
</feature>
<dbReference type="CDD" id="cd00590">
    <property type="entry name" value="RRM_SF"/>
    <property type="match status" value="1"/>
</dbReference>
<dbReference type="SUPFAM" id="SSF81383">
    <property type="entry name" value="F-box domain"/>
    <property type="match status" value="1"/>
</dbReference>
<sequence>MPDDAHNRTTPAREWSWSDNRRRQPSNPTTPGRPPGFRPPGASSPPGYYHSPSLSQHPDALHLSGPPFQGPGHHYTPTPAYPQSGGFYGQYTVPNQPSMNVAQPFSYPHGYQPSPTSDSNLARRDAFQAMVQSQHTPYTYQQRTAEDGPSSSAMALAPAGSSSRFSSHPSSPVGTLPQPYLGSGHFAGMAYPSPMGTPQFAYTPHFPATPPMYRSYGPMAYPQHATPAPEEAQGTWFYLSHGSAPPPQQYHYDGGQYQNPYAAQFPPPAVDHGTFPAQPSSRSFQPAPFPTHPGTSQSAPPTSSKAVSTEASSRPASRPPSSAAGSKPVARREWHPRPPPHRSPWVMWVGNVPSDASQDELWDFFSTDTDPGSHESDSGGAVVSIFLIARSNCAFINYSSEETLQEAIKSFHGKRLRPNDPQCPMLVCKIRRSTDDLKSGVGGQRGTGLHMQWVKEQRKLSHARTATEFSASSDASTSSRSVPDHTIDDMAAVSISAHSRPPRQRTNQSSSSESYASTSSSFLGEHFPTRYFILKSLSERDLELSVESGLWATQKHNELVLDRAYRTSTNVYLIFSVNKSGEFYGYAKMTGPIRQGEGSVSWSSRSHTSPQAAQTLPPSLQRANPIDPRLLSQSDGPVYESPEDFQRTKTPGFAAAPPTGPQPAELGKRRQEFGHYASAPAKLDGPEDDSPERSPSLKFSLDHLERRQRQARQKAPFHLDPKAPFRAMRGKGEADGILDGEGGGGEGSHSHLETVKEGVASDDGPMEAPPAKPSPTWGDCFKVDWVELRKVPFHRTRHLRNAWNKGREIKVSRDGTELESGVGKRLLAEWGNWWPPMILVLCDPIDVANASQTCQHLHKLIYGSTDDAIWRGLYLAQPVDDPRKCVAPNGGPRPPIQWKQELQHLTRAQSLINSHSIGRPGEIGTILQTLLNLATYVPPLSDKAFPSSLSKTLVWLPVKLRHGWLDLVEQQSLATHERQMVARFHTYFGLTQNDLKKETLVLSRAFVYNMRNYSYGNEFGPFMEDGRVNWAHVRAIHHIVSMQVIQANEAHETDPEKYEYAVYPMSLPFIQVTALEPSEELVSNDWAGVTGDWIVSFCFCDHRELLVFNDEVVSPGIPEDTSIFQSNDFQEIFRAMTVEMRVLRTEEDPDHPDKPIIFFAGVMKDFNNSVMNGKIRMGSDGFVRWRFVSGEQSNAIWSSEGVQIGGLRSSFGVLGSWTTVFHDPDDPVGPFWLRKVEKSSTVIVSVVTA</sequence>
<feature type="compositionally biased region" description="Low complexity" evidence="2">
    <location>
        <begin position="161"/>
        <end position="171"/>
    </location>
</feature>
<feature type="region of interest" description="Disordered" evidence="2">
    <location>
        <begin position="464"/>
        <end position="521"/>
    </location>
</feature>
<dbReference type="Gene3D" id="3.30.70.330">
    <property type="match status" value="1"/>
</dbReference>
<dbReference type="GO" id="GO:0005654">
    <property type="term" value="C:nucleoplasm"/>
    <property type="evidence" value="ECO:0007669"/>
    <property type="project" value="TreeGrafter"/>
</dbReference>
<feature type="compositionally biased region" description="Polar residues" evidence="2">
    <location>
        <begin position="92"/>
        <end position="103"/>
    </location>
</feature>
<feature type="compositionally biased region" description="Low complexity" evidence="2">
    <location>
        <begin position="509"/>
        <end position="521"/>
    </location>
</feature>
<evidence type="ECO:0000259" key="4">
    <source>
        <dbReference type="PROSITE" id="PS50882"/>
    </source>
</evidence>
<feature type="compositionally biased region" description="Polar residues" evidence="2">
    <location>
        <begin position="293"/>
        <end position="310"/>
    </location>
</feature>
<feature type="domain" description="RRM" evidence="3">
    <location>
        <begin position="345"/>
        <end position="420"/>
    </location>
</feature>
<proteinExistence type="predicted"/>
<feature type="region of interest" description="Disordered" evidence="2">
    <location>
        <begin position="732"/>
        <end position="751"/>
    </location>
</feature>
<dbReference type="InterPro" id="IPR057720">
    <property type="entry name" value="RRM_YTH1"/>
</dbReference>
<dbReference type="InterPro" id="IPR007275">
    <property type="entry name" value="YTH_domain"/>
</dbReference>
<dbReference type="GO" id="GO:0000381">
    <property type="term" value="P:regulation of alternative mRNA splicing, via spliceosome"/>
    <property type="evidence" value="ECO:0007669"/>
    <property type="project" value="TreeGrafter"/>
</dbReference>
<dbReference type="PANTHER" id="PTHR12357:SF3">
    <property type="entry name" value="YTH DOMAIN-CONTAINING PROTEIN 1"/>
    <property type="match status" value="1"/>
</dbReference>
<accession>A0A8H5BAV7</accession>